<protein>
    <submittedName>
        <fullName evidence="6">Phosphatidylinositol-3,5-bisphosphate 5-phosphatase</fullName>
    </submittedName>
</protein>
<evidence type="ECO:0000313" key="6">
    <source>
        <dbReference type="EMBL" id="KAJ3090387.1"/>
    </source>
</evidence>
<comment type="subcellular location">
    <subcellularLocation>
        <location evidence="1">Endomembrane system</location>
    </subcellularLocation>
</comment>
<reference evidence="6" key="1">
    <citation type="submission" date="2020-05" db="EMBL/GenBank/DDBJ databases">
        <title>Phylogenomic resolution of chytrid fungi.</title>
        <authorList>
            <person name="Stajich J.E."/>
            <person name="Amses K."/>
            <person name="Simmons R."/>
            <person name="Seto K."/>
            <person name="Myers J."/>
            <person name="Bonds A."/>
            <person name="Quandt C.A."/>
            <person name="Barry K."/>
            <person name="Liu P."/>
            <person name="Grigoriev I."/>
            <person name="Longcore J.E."/>
            <person name="James T.Y."/>
        </authorList>
    </citation>
    <scope>NUCLEOTIDE SEQUENCE</scope>
    <source>
        <strain evidence="6">JEL0513</strain>
    </source>
</reference>
<dbReference type="PANTHER" id="PTHR45738:SF5">
    <property type="entry name" value="POLYPHOSPHOINOSITIDE PHOSPHATASE"/>
    <property type="match status" value="1"/>
</dbReference>
<accession>A0AAD5SNY3</accession>
<evidence type="ECO:0000256" key="1">
    <source>
        <dbReference type="ARBA" id="ARBA00004308"/>
    </source>
</evidence>
<proteinExistence type="predicted"/>
<feature type="non-terminal residue" evidence="6">
    <location>
        <position position="929"/>
    </location>
</feature>
<feature type="domain" description="SAC" evidence="5">
    <location>
        <begin position="137"/>
        <end position="534"/>
    </location>
</feature>
<dbReference type="PANTHER" id="PTHR45738">
    <property type="entry name" value="POLYPHOSPHOINOSITIDE PHOSPHATASE"/>
    <property type="match status" value="1"/>
</dbReference>
<gene>
    <name evidence="6" type="primary">FIG4_2</name>
    <name evidence="6" type="ORF">HK100_007466</name>
</gene>
<comment type="caution">
    <text evidence="6">The sequence shown here is derived from an EMBL/GenBank/DDBJ whole genome shotgun (WGS) entry which is preliminary data.</text>
</comment>
<organism evidence="6 7">
    <name type="scientific">Physocladia obscura</name>
    <dbReference type="NCBI Taxonomy" id="109957"/>
    <lineage>
        <taxon>Eukaryota</taxon>
        <taxon>Fungi</taxon>
        <taxon>Fungi incertae sedis</taxon>
        <taxon>Chytridiomycota</taxon>
        <taxon>Chytridiomycota incertae sedis</taxon>
        <taxon>Chytridiomycetes</taxon>
        <taxon>Chytridiales</taxon>
        <taxon>Chytriomycetaceae</taxon>
        <taxon>Physocladia</taxon>
    </lineage>
</organism>
<feature type="compositionally biased region" description="Low complexity" evidence="4">
    <location>
        <begin position="773"/>
        <end position="786"/>
    </location>
</feature>
<evidence type="ECO:0000259" key="5">
    <source>
        <dbReference type="PROSITE" id="PS50275"/>
    </source>
</evidence>
<name>A0AAD5SNY3_9FUNG</name>
<dbReference type="GO" id="GO:0012505">
    <property type="term" value="C:endomembrane system"/>
    <property type="evidence" value="ECO:0007669"/>
    <property type="project" value="UniProtKB-SubCell"/>
</dbReference>
<dbReference type="GO" id="GO:0043813">
    <property type="term" value="F:phosphatidylinositol-3,5-bisphosphate 5-phosphatase activity"/>
    <property type="evidence" value="ECO:0007669"/>
    <property type="project" value="InterPro"/>
</dbReference>
<feature type="compositionally biased region" description="Gly residues" evidence="4">
    <location>
        <begin position="787"/>
        <end position="797"/>
    </location>
</feature>
<keyword evidence="3" id="KW-0472">Membrane</keyword>
<keyword evidence="2" id="KW-0378">Hydrolase</keyword>
<evidence type="ECO:0000256" key="4">
    <source>
        <dbReference type="SAM" id="MobiDB-lite"/>
    </source>
</evidence>
<evidence type="ECO:0000256" key="2">
    <source>
        <dbReference type="ARBA" id="ARBA00022801"/>
    </source>
</evidence>
<evidence type="ECO:0000313" key="7">
    <source>
        <dbReference type="Proteomes" id="UP001211907"/>
    </source>
</evidence>
<dbReference type="PROSITE" id="PS50275">
    <property type="entry name" value="SAC"/>
    <property type="match status" value="1"/>
</dbReference>
<sequence length="929" mass="102970">KLTLYETKARYYFVGSSSEEDSFHILKIDRSLDSDGRLSISDDGIVYSRVEMLNVLFRIESGNLHIGGLRRITSCFGIVGFVKFLEGYYVILITKRSPVALIGAHYIYHIDDTLILGITDVATELPSAEEAKYIQSFCQVDLSKNFYFSYTYDITNSLQRNLTAGAPIPDSVNPHLHQNTTKEYNSMFIWNNFLLSNGFDRIDASNKWCLPIIYGFVDQAKIPVFGHDIYLTIIARRSRYFAGARFLKRGVNDEGRVANEVETEQIVHDANKTLFEYPHGKYGDNPGYTSFLQHRGSIPLYWSQDTSQLTPKPPIELNYVDPFFSATALHFSDMFSRYGTPLIILNLIKAKEKTPREGILLPEFRNAVAYLNAHLPQDTASQIQYIEWDMARANKSDDPNEVVSILERIAADSLDVTGFFHAGREPYLNAVRRAEAAANIATAGSGNSGSGAKIGPTGRILGRLQTGIVRTNCIDCLDRTNAAQFMLGKYALGLQLHALGVLHIPRVEFDSDAANLLNGMYQDHGDTIALQYGGSHLVNTMETYRKIAHWTSHSRDMIESIRRYYSNSFTDAEKQDAINLFLGNFTPSPNGPMIWDLPTDYYLHHSPDPLVKAVRRSYTRWWMNKDDNRSQPKQQHDEHQQQDEQKLLQTQPINQLQEEQREQQNEQQLQKLLDISESSIQTPFATPVISMSSILTQSMTADEAFTDYYRPGELTSFDRLYASNMNGSRVDAGGVAGSASSTNATNSTSANNAAVNISGIEKGKSGVGDGSISKSSGAGETKSSGATGTGGRTGGGGGRGIISGFGVGGGTIDLSPFAVRVAAGDDKLQQLQQEQIERAQKGGPHQFGTFGGLVIYQASEDEIAQWLRGSDIEVIQRKKESKSKAGANVSLTPAVQQAQAALPWWTTSALSTRLMNPEVSKPESREYKR</sequence>
<dbReference type="InterPro" id="IPR043573">
    <property type="entry name" value="Fig4-like"/>
</dbReference>
<keyword evidence="7" id="KW-1185">Reference proteome</keyword>
<feature type="non-terminal residue" evidence="6">
    <location>
        <position position="1"/>
    </location>
</feature>
<dbReference type="InterPro" id="IPR002013">
    <property type="entry name" value="SAC_dom"/>
</dbReference>
<dbReference type="AlphaFoldDB" id="A0AAD5SNY3"/>
<dbReference type="GO" id="GO:0046856">
    <property type="term" value="P:phosphatidylinositol dephosphorylation"/>
    <property type="evidence" value="ECO:0007669"/>
    <property type="project" value="InterPro"/>
</dbReference>
<dbReference type="Proteomes" id="UP001211907">
    <property type="component" value="Unassembled WGS sequence"/>
</dbReference>
<feature type="region of interest" description="Disordered" evidence="4">
    <location>
        <begin position="764"/>
        <end position="797"/>
    </location>
</feature>
<evidence type="ECO:0000256" key="3">
    <source>
        <dbReference type="ARBA" id="ARBA00023136"/>
    </source>
</evidence>
<dbReference type="Pfam" id="PF02383">
    <property type="entry name" value="Syja_N"/>
    <property type="match status" value="1"/>
</dbReference>
<dbReference type="EMBL" id="JADGJH010003520">
    <property type="protein sequence ID" value="KAJ3090387.1"/>
    <property type="molecule type" value="Genomic_DNA"/>
</dbReference>